<dbReference type="Proteomes" id="UP000694551">
    <property type="component" value="Unplaced"/>
</dbReference>
<reference evidence="3" key="2">
    <citation type="submission" date="2025-09" db="UniProtKB">
        <authorList>
            <consortium name="Ensembl"/>
        </authorList>
    </citation>
    <scope>IDENTIFICATION</scope>
</reference>
<feature type="domain" description="Ig-like" evidence="2">
    <location>
        <begin position="263"/>
        <end position="353"/>
    </location>
</feature>
<dbReference type="Ensembl" id="ENSSOCT00000017846.1">
    <property type="protein sequence ID" value="ENSSOCP00000017399.1"/>
    <property type="gene ID" value="ENSSOCG00000012695.1"/>
</dbReference>
<sequence>SCGAGIAVGQGELWGREICGAGPFSFLGVSVGLDPPVGRPSPPPLWGRTSNPSPSFLCPTASSSPPTLFPLTTCCGAATSRPTAACLVTGYLPEPVTVTWGGASPGDVITYPANRDPATGRYRLVAQLRPTEATPGRSYGLTVAHPPTVCEASSRPIPPEVQVFHATTCSSTGEEMVELVCFITGFTPATVEIEWLVDGVRGLLVATQTSPCPDEGANTYSATSRTNVSSVDWLEGKTFTCQVKHLASGTIMQDHARFCQDTPSANRIVLYVLPPTLVDLYINHEPKLRCLATNLPSDSDLQVSWSKETPGGLQPDLLDLREQFNGTFTATSTVAISSQQWEAGERFTCTVHHRDLPTPLHRSKPSPPHVYLFAPHPDEMSQDTLTLTCLVYGFYPVDVQVQWLKNHQNVPEEDYVTTPPLKDGPKGSTFFVVSKMAVAKADWERGGPFVCMVLHEGLSMKFTQRQVQRSPGN</sequence>
<dbReference type="PROSITE" id="PS00290">
    <property type="entry name" value="IG_MHC"/>
    <property type="match status" value="2"/>
</dbReference>
<dbReference type="FunFam" id="2.60.40.10:FF:000463">
    <property type="entry name" value="Immunoglobulin heavy constant gamma 1"/>
    <property type="match status" value="1"/>
</dbReference>
<dbReference type="PROSITE" id="PS50835">
    <property type="entry name" value="IG_LIKE"/>
    <property type="match status" value="4"/>
</dbReference>
<reference evidence="3" key="1">
    <citation type="submission" date="2025-08" db="UniProtKB">
        <authorList>
            <consortium name="Ensembl"/>
        </authorList>
    </citation>
    <scope>IDENTIFICATION</scope>
</reference>
<keyword evidence="4" id="KW-1185">Reference proteome</keyword>
<evidence type="ECO:0000256" key="1">
    <source>
        <dbReference type="ARBA" id="ARBA00023319"/>
    </source>
</evidence>
<dbReference type="InterPro" id="IPR003006">
    <property type="entry name" value="Ig/MHC_CS"/>
</dbReference>
<keyword evidence="1" id="KW-0393">Immunoglobulin domain</keyword>
<dbReference type="InterPro" id="IPR036179">
    <property type="entry name" value="Ig-like_dom_sf"/>
</dbReference>
<evidence type="ECO:0000259" key="2">
    <source>
        <dbReference type="PROSITE" id="PS50835"/>
    </source>
</evidence>
<dbReference type="SUPFAM" id="SSF48726">
    <property type="entry name" value="Immunoglobulin"/>
    <property type="match status" value="4"/>
</dbReference>
<dbReference type="FunFam" id="2.60.40.10:FF:000998">
    <property type="entry name" value="Immunoglobulin heavy constant epsilon"/>
    <property type="match status" value="1"/>
</dbReference>
<protein>
    <recommendedName>
        <fullName evidence="2">Ig-like domain-containing protein</fullName>
    </recommendedName>
</protein>
<feature type="domain" description="Ig-like" evidence="2">
    <location>
        <begin position="159"/>
        <end position="252"/>
    </location>
</feature>
<evidence type="ECO:0000313" key="3">
    <source>
        <dbReference type="Ensembl" id="ENSSOCP00000017399.1"/>
    </source>
</evidence>
<dbReference type="InterPro" id="IPR003597">
    <property type="entry name" value="Ig_C1-set"/>
</dbReference>
<dbReference type="InterPro" id="IPR050380">
    <property type="entry name" value="Immune_Resp_Modulators"/>
</dbReference>
<accession>A0A8D0FN09</accession>
<dbReference type="CDD" id="cd05768">
    <property type="entry name" value="IgC1_CH3_IgAGD_CH4_IgAEM"/>
    <property type="match status" value="1"/>
</dbReference>
<proteinExistence type="predicted"/>
<evidence type="ECO:0000313" key="4">
    <source>
        <dbReference type="Proteomes" id="UP000694551"/>
    </source>
</evidence>
<dbReference type="PANTHER" id="PTHR23411">
    <property type="entry name" value="TAPASIN"/>
    <property type="match status" value="1"/>
</dbReference>
<dbReference type="SMART" id="SM00407">
    <property type="entry name" value="IGc1"/>
    <property type="match status" value="3"/>
</dbReference>
<name>A0A8D0FN09_STROC</name>
<dbReference type="Pfam" id="PF07654">
    <property type="entry name" value="C1-set"/>
    <property type="match status" value="3"/>
</dbReference>
<dbReference type="AlphaFoldDB" id="A0A8D0FN09"/>
<dbReference type="InterPro" id="IPR007110">
    <property type="entry name" value="Ig-like_dom"/>
</dbReference>
<dbReference type="Gene3D" id="2.60.40.10">
    <property type="entry name" value="Immunoglobulins"/>
    <property type="match status" value="4"/>
</dbReference>
<feature type="domain" description="Ig-like" evidence="2">
    <location>
        <begin position="368"/>
        <end position="468"/>
    </location>
</feature>
<organism evidence="3 4">
    <name type="scientific">Strix occidentalis caurina</name>
    <name type="common">northern spotted owl</name>
    <dbReference type="NCBI Taxonomy" id="311401"/>
    <lineage>
        <taxon>Eukaryota</taxon>
        <taxon>Metazoa</taxon>
        <taxon>Chordata</taxon>
        <taxon>Craniata</taxon>
        <taxon>Vertebrata</taxon>
        <taxon>Euteleostomi</taxon>
        <taxon>Archelosauria</taxon>
        <taxon>Archosauria</taxon>
        <taxon>Dinosauria</taxon>
        <taxon>Saurischia</taxon>
        <taxon>Theropoda</taxon>
        <taxon>Coelurosauria</taxon>
        <taxon>Aves</taxon>
        <taxon>Neognathae</taxon>
        <taxon>Neoaves</taxon>
        <taxon>Telluraves</taxon>
        <taxon>Strigiformes</taxon>
        <taxon>Strigidae</taxon>
        <taxon>Strix</taxon>
    </lineage>
</organism>
<feature type="domain" description="Ig-like" evidence="2">
    <location>
        <begin position="59"/>
        <end position="100"/>
    </location>
</feature>
<dbReference type="InterPro" id="IPR013783">
    <property type="entry name" value="Ig-like_fold"/>
</dbReference>